<feature type="region of interest" description="Disordered" evidence="7">
    <location>
        <begin position="54"/>
        <end position="91"/>
    </location>
</feature>
<keyword evidence="4" id="KW-0809">Transit peptide</keyword>
<evidence type="ECO:0000256" key="2">
    <source>
        <dbReference type="ARBA" id="ARBA00005453"/>
    </source>
</evidence>
<keyword evidence="9" id="KW-1185">Reference proteome</keyword>
<dbReference type="GO" id="GO:0097193">
    <property type="term" value="P:intrinsic apoptotic signaling pathway"/>
    <property type="evidence" value="ECO:0007669"/>
    <property type="project" value="InterPro"/>
</dbReference>
<dbReference type="Proteomes" id="UP000311382">
    <property type="component" value="Unassembled WGS sequence"/>
</dbReference>
<evidence type="ECO:0000256" key="4">
    <source>
        <dbReference type="ARBA" id="ARBA00022946"/>
    </source>
</evidence>
<comment type="subcellular location">
    <subcellularLocation>
        <location evidence="1">Mitochondrion inner membrane</location>
        <topology evidence="1">Peripheral membrane protein</topology>
        <orientation evidence="1">Matrix side</orientation>
    </subcellularLocation>
</comment>
<dbReference type="PANTHER" id="PTHR31107:SF2">
    <property type="entry name" value="CYTOCHROME C OXIDASE ASSEMBLY FACTOR 8"/>
    <property type="match status" value="1"/>
</dbReference>
<dbReference type="PANTHER" id="PTHR31107">
    <property type="entry name" value="APOPTOGENIC PROTEIN 1, MITOCHONDRIAL"/>
    <property type="match status" value="1"/>
</dbReference>
<dbReference type="OrthoDB" id="6246201at2759"/>
<comment type="similarity">
    <text evidence="2">Belongs to the COA8 family.</text>
</comment>
<evidence type="ECO:0000313" key="8">
    <source>
        <dbReference type="EMBL" id="TNY20743.1"/>
    </source>
</evidence>
<evidence type="ECO:0000256" key="1">
    <source>
        <dbReference type="ARBA" id="ARBA00004443"/>
    </source>
</evidence>
<evidence type="ECO:0000256" key="5">
    <source>
        <dbReference type="ARBA" id="ARBA00023128"/>
    </source>
</evidence>
<name>A0A5C5FV66_9BASI</name>
<comment type="caution">
    <text evidence="8">The sequence shown here is derived from an EMBL/GenBank/DDBJ whole genome shotgun (WGS) entry which is preliminary data.</text>
</comment>
<dbReference type="Pfam" id="PF10231">
    <property type="entry name" value="COA8"/>
    <property type="match status" value="1"/>
</dbReference>
<dbReference type="AlphaFoldDB" id="A0A5C5FV66"/>
<feature type="compositionally biased region" description="Low complexity" evidence="7">
    <location>
        <begin position="54"/>
        <end position="70"/>
    </location>
</feature>
<dbReference type="GO" id="GO:0005743">
    <property type="term" value="C:mitochondrial inner membrane"/>
    <property type="evidence" value="ECO:0007669"/>
    <property type="project" value="UniProtKB-SubCell"/>
</dbReference>
<accession>A0A5C5FV66</accession>
<dbReference type="InterPro" id="IPR018796">
    <property type="entry name" value="COA8"/>
</dbReference>
<feature type="compositionally biased region" description="Low complexity" evidence="7">
    <location>
        <begin position="12"/>
        <end position="27"/>
    </location>
</feature>
<feature type="non-terminal residue" evidence="8">
    <location>
        <position position="228"/>
    </location>
</feature>
<dbReference type="EMBL" id="SOZI01000059">
    <property type="protein sequence ID" value="TNY20743.1"/>
    <property type="molecule type" value="Genomic_DNA"/>
</dbReference>
<keyword evidence="3" id="KW-0999">Mitochondrion inner membrane</keyword>
<protein>
    <submittedName>
        <fullName evidence="8">Uncharacterized protein</fullName>
    </submittedName>
</protein>
<keyword evidence="6" id="KW-0472">Membrane</keyword>
<reference evidence="8 9" key="1">
    <citation type="submission" date="2019-03" db="EMBL/GenBank/DDBJ databases">
        <title>Rhodosporidium diobovatum UCD-FST 08-225 genome sequencing, assembly, and annotation.</title>
        <authorList>
            <person name="Fakankun I.U."/>
            <person name="Fristensky B."/>
            <person name="Levin D.B."/>
        </authorList>
    </citation>
    <scope>NUCLEOTIDE SEQUENCE [LARGE SCALE GENOMIC DNA]</scope>
    <source>
        <strain evidence="8 9">UCD-FST 08-225</strain>
    </source>
</reference>
<evidence type="ECO:0000256" key="6">
    <source>
        <dbReference type="ARBA" id="ARBA00023136"/>
    </source>
</evidence>
<keyword evidence="5" id="KW-0496">Mitochondrion</keyword>
<feature type="non-terminal residue" evidence="8">
    <location>
        <position position="1"/>
    </location>
</feature>
<sequence length="228" mass="25657">PRRRVRPPPPSSTSTTTTTSSLVPPSRDLIGPPCPLSNLRPVYYAPLFPSLHAGASPSSSLGPPSSRPHPYSLAEFPTTSTSSSASLPPGRRARLESLRRHLAEKDLAWRLTRYRLDAFNQAFWSRQNARFLRARDEFLARHGARAPDEEAGGEEVFPPGPSAALRDERGGASDVDLAQFYKAYLEETKGEYARYNTQLWRLQGAMLWPALKAVAREWRWRWECWRAG</sequence>
<gene>
    <name evidence="8" type="ORF">DMC30DRAFT_340272</name>
</gene>
<evidence type="ECO:0000256" key="3">
    <source>
        <dbReference type="ARBA" id="ARBA00022792"/>
    </source>
</evidence>
<evidence type="ECO:0000313" key="9">
    <source>
        <dbReference type="Proteomes" id="UP000311382"/>
    </source>
</evidence>
<evidence type="ECO:0000256" key="7">
    <source>
        <dbReference type="SAM" id="MobiDB-lite"/>
    </source>
</evidence>
<proteinExistence type="inferred from homology"/>
<feature type="region of interest" description="Disordered" evidence="7">
    <location>
        <begin position="1"/>
        <end position="32"/>
    </location>
</feature>
<organism evidence="8 9">
    <name type="scientific">Rhodotorula diobovata</name>
    <dbReference type="NCBI Taxonomy" id="5288"/>
    <lineage>
        <taxon>Eukaryota</taxon>
        <taxon>Fungi</taxon>
        <taxon>Dikarya</taxon>
        <taxon>Basidiomycota</taxon>
        <taxon>Pucciniomycotina</taxon>
        <taxon>Microbotryomycetes</taxon>
        <taxon>Sporidiobolales</taxon>
        <taxon>Sporidiobolaceae</taxon>
        <taxon>Rhodotorula</taxon>
    </lineage>
</organism>